<organism evidence="2 3">
    <name type="scientific">Polyporus arcularius HHB13444</name>
    <dbReference type="NCBI Taxonomy" id="1314778"/>
    <lineage>
        <taxon>Eukaryota</taxon>
        <taxon>Fungi</taxon>
        <taxon>Dikarya</taxon>
        <taxon>Basidiomycota</taxon>
        <taxon>Agaricomycotina</taxon>
        <taxon>Agaricomycetes</taxon>
        <taxon>Polyporales</taxon>
        <taxon>Polyporaceae</taxon>
        <taxon>Polyporus</taxon>
    </lineage>
</organism>
<sequence>MPTPGRPMEQWQMGMSESMRPSKPRWTPAQTIYQASSYARWRRTLQEFSDLRFDTPLNVPYISTPLQADHLRVMTTLQGSCHCAHTVHAMSRNQAVNWSRLLHDDGHGTVQVQDRALQVLSEPTRTSDETTVYTSQGGVTDIRGGARDIIQAQMRPKGSTVKASQGRECSATAGRYARRQQ</sequence>
<feature type="region of interest" description="Disordered" evidence="1">
    <location>
        <begin position="1"/>
        <end position="25"/>
    </location>
</feature>
<evidence type="ECO:0000313" key="3">
    <source>
        <dbReference type="Proteomes" id="UP000308197"/>
    </source>
</evidence>
<dbReference type="Proteomes" id="UP000308197">
    <property type="component" value="Unassembled WGS sequence"/>
</dbReference>
<reference evidence="2 3" key="1">
    <citation type="journal article" date="2019" name="Nat. Ecol. Evol.">
        <title>Megaphylogeny resolves global patterns of mushroom evolution.</title>
        <authorList>
            <person name="Varga T."/>
            <person name="Krizsan K."/>
            <person name="Foldi C."/>
            <person name="Dima B."/>
            <person name="Sanchez-Garcia M."/>
            <person name="Sanchez-Ramirez S."/>
            <person name="Szollosi G.J."/>
            <person name="Szarkandi J.G."/>
            <person name="Papp V."/>
            <person name="Albert L."/>
            <person name="Andreopoulos W."/>
            <person name="Angelini C."/>
            <person name="Antonin V."/>
            <person name="Barry K.W."/>
            <person name="Bougher N.L."/>
            <person name="Buchanan P."/>
            <person name="Buyck B."/>
            <person name="Bense V."/>
            <person name="Catcheside P."/>
            <person name="Chovatia M."/>
            <person name="Cooper J."/>
            <person name="Damon W."/>
            <person name="Desjardin D."/>
            <person name="Finy P."/>
            <person name="Geml J."/>
            <person name="Haridas S."/>
            <person name="Hughes K."/>
            <person name="Justo A."/>
            <person name="Karasinski D."/>
            <person name="Kautmanova I."/>
            <person name="Kiss B."/>
            <person name="Kocsube S."/>
            <person name="Kotiranta H."/>
            <person name="LaButti K.M."/>
            <person name="Lechner B.E."/>
            <person name="Liimatainen K."/>
            <person name="Lipzen A."/>
            <person name="Lukacs Z."/>
            <person name="Mihaltcheva S."/>
            <person name="Morgado L.N."/>
            <person name="Niskanen T."/>
            <person name="Noordeloos M.E."/>
            <person name="Ohm R.A."/>
            <person name="Ortiz-Santana B."/>
            <person name="Ovrebo C."/>
            <person name="Racz N."/>
            <person name="Riley R."/>
            <person name="Savchenko A."/>
            <person name="Shiryaev A."/>
            <person name="Soop K."/>
            <person name="Spirin V."/>
            <person name="Szebenyi C."/>
            <person name="Tomsovsky M."/>
            <person name="Tulloss R.E."/>
            <person name="Uehling J."/>
            <person name="Grigoriev I.V."/>
            <person name="Vagvolgyi C."/>
            <person name="Papp T."/>
            <person name="Martin F.M."/>
            <person name="Miettinen O."/>
            <person name="Hibbett D.S."/>
            <person name="Nagy L.G."/>
        </authorList>
    </citation>
    <scope>NUCLEOTIDE SEQUENCE [LARGE SCALE GENOMIC DNA]</scope>
    <source>
        <strain evidence="2 3">HHB13444</strain>
    </source>
</reference>
<accession>A0A5C3PT86</accession>
<dbReference type="InParanoid" id="A0A5C3PT86"/>
<evidence type="ECO:0000313" key="2">
    <source>
        <dbReference type="EMBL" id="TFK92836.1"/>
    </source>
</evidence>
<protein>
    <submittedName>
        <fullName evidence="2">Uncharacterized protein</fullName>
    </submittedName>
</protein>
<feature type="region of interest" description="Disordered" evidence="1">
    <location>
        <begin position="155"/>
        <end position="181"/>
    </location>
</feature>
<dbReference type="AlphaFoldDB" id="A0A5C3PT86"/>
<gene>
    <name evidence="2" type="ORF">K466DRAFT_187242</name>
</gene>
<evidence type="ECO:0000256" key="1">
    <source>
        <dbReference type="SAM" id="MobiDB-lite"/>
    </source>
</evidence>
<keyword evidence="3" id="KW-1185">Reference proteome</keyword>
<name>A0A5C3PT86_9APHY</name>
<dbReference type="EMBL" id="ML210991">
    <property type="protein sequence ID" value="TFK92836.1"/>
    <property type="molecule type" value="Genomic_DNA"/>
</dbReference>
<proteinExistence type="predicted"/>